<gene>
    <name evidence="5" type="ORF">MIMGU_mgv1a005795mg</name>
</gene>
<evidence type="ECO:0000256" key="1">
    <source>
        <dbReference type="ARBA" id="ARBA00022737"/>
    </source>
</evidence>
<dbReference type="AlphaFoldDB" id="A0A022S2Q8"/>
<dbReference type="PROSITE" id="PS50202">
    <property type="entry name" value="MSP"/>
    <property type="match status" value="1"/>
</dbReference>
<feature type="domain" description="MSP" evidence="4">
    <location>
        <begin position="4"/>
        <end position="126"/>
    </location>
</feature>
<dbReference type="Gene3D" id="1.25.40.20">
    <property type="entry name" value="Ankyrin repeat-containing domain"/>
    <property type="match status" value="2"/>
</dbReference>
<dbReference type="InterPro" id="IPR000535">
    <property type="entry name" value="MSP_dom"/>
</dbReference>
<protein>
    <recommendedName>
        <fullName evidence="4">MSP domain-containing protein</fullName>
    </recommendedName>
</protein>
<dbReference type="Pfam" id="PF12796">
    <property type="entry name" value="Ank_2"/>
    <property type="match status" value="3"/>
</dbReference>
<dbReference type="PANTHER" id="PTHR24171">
    <property type="entry name" value="ANKYRIN REPEAT DOMAIN-CONTAINING PROTEIN 39-RELATED"/>
    <property type="match status" value="1"/>
</dbReference>
<feature type="repeat" description="ANK" evidence="3">
    <location>
        <begin position="383"/>
        <end position="415"/>
    </location>
</feature>
<reference evidence="5 6" key="1">
    <citation type="journal article" date="2013" name="Proc. Natl. Acad. Sci. U.S.A.">
        <title>Fine-scale variation in meiotic recombination in Mimulus inferred from population shotgun sequencing.</title>
        <authorList>
            <person name="Hellsten U."/>
            <person name="Wright K.M."/>
            <person name="Jenkins J."/>
            <person name="Shu S."/>
            <person name="Yuan Y."/>
            <person name="Wessler S.R."/>
            <person name="Schmutz J."/>
            <person name="Willis J.H."/>
            <person name="Rokhsar D.S."/>
        </authorList>
    </citation>
    <scope>NUCLEOTIDE SEQUENCE [LARGE SCALE GENOMIC DNA]</scope>
    <source>
        <strain evidence="6">cv. DUN x IM62</strain>
    </source>
</reference>
<name>A0A022S2Q8_ERYGU</name>
<accession>A0A022S2Q8</accession>
<dbReference type="InterPro" id="IPR002110">
    <property type="entry name" value="Ankyrin_rpt"/>
</dbReference>
<dbReference type="EMBL" id="KI630171">
    <property type="protein sequence ID" value="EYU46639.1"/>
    <property type="molecule type" value="Genomic_DNA"/>
</dbReference>
<dbReference type="SMART" id="SM00248">
    <property type="entry name" value="ANK"/>
    <property type="match status" value="8"/>
</dbReference>
<dbReference type="PhylomeDB" id="A0A022S2Q8"/>
<evidence type="ECO:0000313" key="6">
    <source>
        <dbReference type="Proteomes" id="UP000030748"/>
    </source>
</evidence>
<dbReference type="PROSITE" id="PS50297">
    <property type="entry name" value="ANK_REP_REGION"/>
    <property type="match status" value="5"/>
</dbReference>
<dbReference type="eggNOG" id="KOG4177">
    <property type="taxonomic scope" value="Eukaryota"/>
</dbReference>
<dbReference type="OrthoDB" id="194358at2759"/>
<keyword evidence="2 3" id="KW-0040">ANK repeat</keyword>
<dbReference type="InterPro" id="IPR036770">
    <property type="entry name" value="Ankyrin_rpt-contain_sf"/>
</dbReference>
<evidence type="ECO:0000313" key="5">
    <source>
        <dbReference type="EMBL" id="EYU46639.1"/>
    </source>
</evidence>
<dbReference type="PROSITE" id="PS50088">
    <property type="entry name" value="ANK_REPEAT"/>
    <property type="match status" value="6"/>
</dbReference>
<evidence type="ECO:0000256" key="2">
    <source>
        <dbReference type="ARBA" id="ARBA00023043"/>
    </source>
</evidence>
<feature type="repeat" description="ANK" evidence="3">
    <location>
        <begin position="196"/>
        <end position="228"/>
    </location>
</feature>
<keyword evidence="6" id="KW-1185">Reference proteome</keyword>
<feature type="repeat" description="ANK" evidence="3">
    <location>
        <begin position="163"/>
        <end position="195"/>
    </location>
</feature>
<dbReference type="STRING" id="4155.A0A022S2Q8"/>
<dbReference type="Proteomes" id="UP000030748">
    <property type="component" value="Unassembled WGS sequence"/>
</dbReference>
<keyword evidence="1" id="KW-0677">Repeat</keyword>
<proteinExistence type="predicted"/>
<dbReference type="PANTHER" id="PTHR24171:SF8">
    <property type="entry name" value="BRCA1-ASSOCIATED RING DOMAIN PROTEIN 1"/>
    <property type="match status" value="1"/>
</dbReference>
<sequence length="470" mass="51214">MDRLIKADVDSIDISFVNGGNCTHALKLTNLMHTMSVAVSLTSTNPAIFSFPNPFSILPPLSTSSQTLVFTNPSDHRLPLSTPNDALLVRSSILPTGKAHHDDLRRLFSKPGPHIFRDAALPINFVGPHAAEFLLLRLPPPSSTPLEINSLFSKAISRCDEPQLTSLLRIASENGKSHFIPTLIEAGADVSSRDSEGESLISLAVKSGKIDAVQTLIEFGCSIDNKRDRLLLHTAASNNRVDIMETLCLNFVEIDLNSTDNHGQTALHRAAIHNQVEALQFLISIGSEIDKTDNENWTPLHYAAEEGHFDAVQFLLNHSIFAKYAVTKEGRTAYALAVDKGYSNLYDPLYLGDLLHRAARRDDVHAMKSCLAQGAKVNGRDQNGWTALHRAAFKGHLESVELLVSHGARVDVVDGSGFTPLLRAVESGNVEVAMYLLSNGAKASLKSLKGMVDSVDLESFKNHPSLVHTN</sequence>
<dbReference type="KEGG" id="egt:105956829"/>
<feature type="repeat" description="ANK" evidence="3">
    <location>
        <begin position="295"/>
        <end position="319"/>
    </location>
</feature>
<organism evidence="5 6">
    <name type="scientific">Erythranthe guttata</name>
    <name type="common">Yellow monkey flower</name>
    <name type="synonym">Mimulus guttatus</name>
    <dbReference type="NCBI Taxonomy" id="4155"/>
    <lineage>
        <taxon>Eukaryota</taxon>
        <taxon>Viridiplantae</taxon>
        <taxon>Streptophyta</taxon>
        <taxon>Embryophyta</taxon>
        <taxon>Tracheophyta</taxon>
        <taxon>Spermatophyta</taxon>
        <taxon>Magnoliopsida</taxon>
        <taxon>eudicotyledons</taxon>
        <taxon>Gunneridae</taxon>
        <taxon>Pentapetalae</taxon>
        <taxon>asterids</taxon>
        <taxon>lamiids</taxon>
        <taxon>Lamiales</taxon>
        <taxon>Phrymaceae</taxon>
        <taxon>Erythranthe</taxon>
    </lineage>
</organism>
<dbReference type="OMA" id="PGPHVFR"/>
<dbReference type="SUPFAM" id="SSF48403">
    <property type="entry name" value="Ankyrin repeat"/>
    <property type="match status" value="1"/>
</dbReference>
<evidence type="ECO:0000256" key="3">
    <source>
        <dbReference type="PROSITE-ProRule" id="PRU00023"/>
    </source>
</evidence>
<feature type="repeat" description="ANK" evidence="3">
    <location>
        <begin position="262"/>
        <end position="294"/>
    </location>
</feature>
<dbReference type="PRINTS" id="PR01415">
    <property type="entry name" value="ANKYRIN"/>
</dbReference>
<evidence type="ECO:0000259" key="4">
    <source>
        <dbReference type="PROSITE" id="PS50202"/>
    </source>
</evidence>
<feature type="repeat" description="ANK" evidence="3">
    <location>
        <begin position="416"/>
        <end position="448"/>
    </location>
</feature>